<protein>
    <submittedName>
        <fullName evidence="3">Alpha/beta fold hydrolase</fullName>
    </submittedName>
</protein>
<sequence length="336" mass="38107">MRGTFLPALALTLFLGMLPGAVPAAEPGYDARLSGYDYPFPVHFLGLDVQRQALEMAFMDVRSERPNGRTVVLLHGKNFSGAYWERTIEALTAEGYRVIAPDQIGFGKSSKPRAFQFSFHALATHTRRLLDDLGVRQATVLGHSMGGMLAARFALMFPERTRKLVLVNPIGLEDWKRKVPYRTVEEWYRLELKKTPERIKAYMRERYFDGDWKPTYQELLEIQAGWVRGPDRKRIAWVAALADDMVFTQPVLYELSEIRVPTLLLIGQEDRTALGKNLVSPEVAEKLGNYPALGKRAAREIPNSTLVELEDVGHVPHYEAWKAYIGALKAFLENTE</sequence>
<keyword evidence="1" id="KW-0732">Signal</keyword>
<dbReference type="SUPFAM" id="SSF53474">
    <property type="entry name" value="alpha/beta-Hydrolases"/>
    <property type="match status" value="1"/>
</dbReference>
<dbReference type="EMBL" id="JBGUAW010000002">
    <property type="protein sequence ID" value="MFA9459949.1"/>
    <property type="molecule type" value="Genomic_DNA"/>
</dbReference>
<dbReference type="Proteomes" id="UP001575181">
    <property type="component" value="Unassembled WGS sequence"/>
</dbReference>
<dbReference type="GO" id="GO:0016787">
    <property type="term" value="F:hydrolase activity"/>
    <property type="evidence" value="ECO:0007669"/>
    <property type="project" value="UniProtKB-KW"/>
</dbReference>
<keyword evidence="3" id="KW-0378">Hydrolase</keyword>
<evidence type="ECO:0000313" key="3">
    <source>
        <dbReference type="EMBL" id="MFA9459949.1"/>
    </source>
</evidence>
<dbReference type="RefSeq" id="WP_373654730.1">
    <property type="nucleotide sequence ID" value="NZ_JBGUAW010000002.1"/>
</dbReference>
<dbReference type="PRINTS" id="PR00111">
    <property type="entry name" value="ABHYDROLASE"/>
</dbReference>
<comment type="caution">
    <text evidence="3">The sequence shown here is derived from an EMBL/GenBank/DDBJ whole genome shotgun (WGS) entry which is preliminary data.</text>
</comment>
<evidence type="ECO:0000256" key="1">
    <source>
        <dbReference type="SAM" id="SignalP"/>
    </source>
</evidence>
<keyword evidence="4" id="KW-1185">Reference proteome</keyword>
<organism evidence="3 4">
    <name type="scientific">Thiohalorhabdus methylotrophus</name>
    <dbReference type="NCBI Taxonomy" id="3242694"/>
    <lineage>
        <taxon>Bacteria</taxon>
        <taxon>Pseudomonadati</taxon>
        <taxon>Pseudomonadota</taxon>
        <taxon>Gammaproteobacteria</taxon>
        <taxon>Thiohalorhabdales</taxon>
        <taxon>Thiohalorhabdaceae</taxon>
        <taxon>Thiohalorhabdus</taxon>
    </lineage>
</organism>
<dbReference type="InterPro" id="IPR050266">
    <property type="entry name" value="AB_hydrolase_sf"/>
</dbReference>
<feature type="chain" id="PRO_5046790249" evidence="1">
    <location>
        <begin position="25"/>
        <end position="336"/>
    </location>
</feature>
<dbReference type="InterPro" id="IPR029058">
    <property type="entry name" value="AB_hydrolase_fold"/>
</dbReference>
<dbReference type="PRINTS" id="PR00412">
    <property type="entry name" value="EPOXHYDRLASE"/>
</dbReference>
<proteinExistence type="predicted"/>
<dbReference type="Gene3D" id="3.40.50.1820">
    <property type="entry name" value="alpha/beta hydrolase"/>
    <property type="match status" value="1"/>
</dbReference>
<dbReference type="PANTHER" id="PTHR43798:SF33">
    <property type="entry name" value="HYDROLASE, PUTATIVE (AFU_ORTHOLOGUE AFUA_2G14860)-RELATED"/>
    <property type="match status" value="1"/>
</dbReference>
<feature type="signal peptide" evidence="1">
    <location>
        <begin position="1"/>
        <end position="24"/>
    </location>
</feature>
<accession>A0ABV4TS32</accession>
<evidence type="ECO:0000259" key="2">
    <source>
        <dbReference type="Pfam" id="PF00561"/>
    </source>
</evidence>
<dbReference type="InterPro" id="IPR000073">
    <property type="entry name" value="AB_hydrolase_1"/>
</dbReference>
<reference evidence="3 4" key="1">
    <citation type="submission" date="2024-08" db="EMBL/GenBank/DDBJ databases">
        <title>Whole-genome sequencing of halo(alkali)philic microorganisms from hypersaline lakes.</title>
        <authorList>
            <person name="Sorokin D.Y."/>
            <person name="Merkel A.Y."/>
            <person name="Messina E."/>
            <person name="Yakimov M."/>
        </authorList>
    </citation>
    <scope>NUCLEOTIDE SEQUENCE [LARGE SCALE GENOMIC DNA]</scope>
    <source>
        <strain evidence="3 4">Cl-TMA</strain>
    </source>
</reference>
<dbReference type="PANTHER" id="PTHR43798">
    <property type="entry name" value="MONOACYLGLYCEROL LIPASE"/>
    <property type="match status" value="1"/>
</dbReference>
<dbReference type="InterPro" id="IPR000639">
    <property type="entry name" value="Epox_hydrolase-like"/>
</dbReference>
<evidence type="ECO:0000313" key="4">
    <source>
        <dbReference type="Proteomes" id="UP001575181"/>
    </source>
</evidence>
<feature type="domain" description="AB hydrolase-1" evidence="2">
    <location>
        <begin position="70"/>
        <end position="319"/>
    </location>
</feature>
<dbReference type="Pfam" id="PF00561">
    <property type="entry name" value="Abhydrolase_1"/>
    <property type="match status" value="1"/>
</dbReference>
<gene>
    <name evidence="3" type="ORF">ACERLL_03825</name>
</gene>
<name>A0ABV4TS32_9GAMM</name>